<evidence type="ECO:0000256" key="5">
    <source>
        <dbReference type="ARBA" id="ARBA00022679"/>
    </source>
</evidence>
<dbReference type="Pfam" id="PF01590">
    <property type="entry name" value="GAF"/>
    <property type="match status" value="1"/>
</dbReference>
<sequence>MYTSAHILKAIGESYFEIENNASLKKSINTILQKLGQATGVDRVYVFKNHLNEQGEPCMTYTFEWSKEGVESQLDFEYLHLLPWKMFEEIEHDMKTNRVVNALVKDTNNGDFYEAMKAQGILAYLFVPIFAGAYFWGYMGFDNCSAEVLFTEEQVFSLHALASTIGTKILNRKQQKKILKSRKSYYDLISNINDVVFLIDSNGNVSFVNKRWEILSGYAVEETIGVCAYKFYDPIFLPSIDGKRLQIKQGLIEEGTLELKLIRKDNQSIWVRAFAKVLRGKNGVIKGYTGTLVDIHNEKEMLDALLESQEAQQRLNELLQAVNEAHLSFFVEDDFQSPLEVFLDKILQITGSKFGFIGEILYDENGQPFLRSHTLSNLAWDEASAEFFRNNYRAGIDFRNLDTLFGYTLKTGEVVISNNVNADPRAGHTTPKGHPPLERYIGIPVKKAGKFIGMMGFANKPTDYTQEDIDYLEPLISGYANLISAIRINRARKNAESLRQKADEQYKLVSENTRDIIALHDLDMRFLYVSPSIEKVLGVKPEVLIGKRPSEVFQVKEQALSGSGSSEKFVMPHQNMLTGEFVSLEILMTPLKDSNGNVYSFLATSRDVTQREKMLEELKEMLVREQELNQLKTRFISMASHEFRTPLATILSSTDILSLITSQQSLPTVTTEKWDIHLSRINQQVERLTKVISDLLLIGKSTQEKIVITMQQVEIVSFVRNLVDNYPLPEGRKLRFYSKLKELELSTDPIWLSHIVTNLVDNAFKYSEGKQDPEITLLTDEKSAYVEIRDFGIGIPESEQKYIFDSFFRAKNATTIKGTGLGLNIVKEFANRLGIELSFESHENIGTIFKLELPMKNDI</sequence>
<dbReference type="Pfam" id="PF00512">
    <property type="entry name" value="HisKA"/>
    <property type="match status" value="1"/>
</dbReference>
<dbReference type="InterPro" id="IPR013656">
    <property type="entry name" value="PAS_4"/>
</dbReference>
<dbReference type="Gene3D" id="3.30.450.20">
    <property type="entry name" value="PAS domain"/>
    <property type="match status" value="2"/>
</dbReference>
<dbReference type="EC" id="2.7.13.3" evidence="3"/>
<dbReference type="Pfam" id="PF08448">
    <property type="entry name" value="PAS_4"/>
    <property type="match status" value="1"/>
</dbReference>
<keyword evidence="4" id="KW-0597">Phosphoprotein</keyword>
<reference evidence="14" key="2">
    <citation type="submission" date="2020-09" db="EMBL/GenBank/DDBJ databases">
        <authorList>
            <person name="Sun Q."/>
            <person name="Kim S."/>
        </authorList>
    </citation>
    <scope>NUCLEOTIDE SEQUENCE</scope>
    <source>
        <strain evidence="14">KCTC 23224</strain>
    </source>
</reference>
<dbReference type="PROSITE" id="PS50046">
    <property type="entry name" value="PHYTOCHROME_2"/>
    <property type="match status" value="1"/>
</dbReference>
<dbReference type="InterPro" id="IPR001610">
    <property type="entry name" value="PAC"/>
</dbReference>
<dbReference type="Proteomes" id="UP000642809">
    <property type="component" value="Unassembled WGS sequence"/>
</dbReference>
<evidence type="ECO:0000259" key="12">
    <source>
        <dbReference type="PROSITE" id="PS50112"/>
    </source>
</evidence>
<keyword evidence="8" id="KW-0175">Coiled coil</keyword>
<dbReference type="SUPFAM" id="SSF55874">
    <property type="entry name" value="ATPase domain of HSP90 chaperone/DNA topoisomerase II/histidine kinase"/>
    <property type="match status" value="1"/>
</dbReference>
<evidence type="ECO:0000256" key="4">
    <source>
        <dbReference type="ARBA" id="ARBA00022553"/>
    </source>
</evidence>
<dbReference type="PRINTS" id="PR00344">
    <property type="entry name" value="BCTRLSENSOR"/>
</dbReference>
<dbReference type="NCBIfam" id="TIGR00229">
    <property type="entry name" value="sensory_box"/>
    <property type="match status" value="2"/>
</dbReference>
<dbReference type="SMART" id="SM00387">
    <property type="entry name" value="HATPase_c"/>
    <property type="match status" value="1"/>
</dbReference>
<keyword evidence="9" id="KW-0812">Transmembrane</keyword>
<evidence type="ECO:0000256" key="8">
    <source>
        <dbReference type="SAM" id="Coils"/>
    </source>
</evidence>
<evidence type="ECO:0000256" key="9">
    <source>
        <dbReference type="SAM" id="Phobius"/>
    </source>
</evidence>
<evidence type="ECO:0000256" key="7">
    <source>
        <dbReference type="ARBA" id="ARBA00023012"/>
    </source>
</evidence>
<comment type="caution">
    <text evidence="14">The sequence shown here is derived from an EMBL/GenBank/DDBJ whole genome shotgun (WGS) entry which is preliminary data.</text>
</comment>
<dbReference type="InterPro" id="IPR003594">
    <property type="entry name" value="HATPase_dom"/>
</dbReference>
<dbReference type="SUPFAM" id="SSF47384">
    <property type="entry name" value="Homodimeric domain of signal transducing histidine kinase"/>
    <property type="match status" value="1"/>
</dbReference>
<keyword evidence="15" id="KW-1185">Reference proteome</keyword>
<dbReference type="InterPro" id="IPR013767">
    <property type="entry name" value="PAS_fold"/>
</dbReference>
<comment type="catalytic activity">
    <reaction evidence="1">
        <text>ATP + protein L-histidine = ADP + protein N-phospho-L-histidine.</text>
        <dbReference type="EC" id="2.7.13.3"/>
    </reaction>
</comment>
<dbReference type="Pfam" id="PF02518">
    <property type="entry name" value="HATPase_c"/>
    <property type="match status" value="1"/>
</dbReference>
<feature type="domain" description="PAC" evidence="13">
    <location>
        <begin position="565"/>
        <end position="620"/>
    </location>
</feature>
<dbReference type="InterPro" id="IPR029016">
    <property type="entry name" value="GAF-like_dom_sf"/>
</dbReference>
<dbReference type="InterPro" id="IPR003018">
    <property type="entry name" value="GAF"/>
</dbReference>
<dbReference type="RefSeq" id="WP_189580441.1">
    <property type="nucleotide sequence ID" value="NZ_BMYF01000008.1"/>
</dbReference>
<dbReference type="CDD" id="cd00075">
    <property type="entry name" value="HATPase"/>
    <property type="match status" value="1"/>
</dbReference>
<dbReference type="SUPFAM" id="SSF55785">
    <property type="entry name" value="PYP-like sensor domain (PAS domain)"/>
    <property type="match status" value="2"/>
</dbReference>
<dbReference type="InterPro" id="IPR036097">
    <property type="entry name" value="HisK_dim/P_sf"/>
</dbReference>
<dbReference type="InterPro" id="IPR004358">
    <property type="entry name" value="Sig_transdc_His_kin-like_C"/>
</dbReference>
<evidence type="ECO:0000256" key="6">
    <source>
        <dbReference type="ARBA" id="ARBA00022777"/>
    </source>
</evidence>
<evidence type="ECO:0000256" key="2">
    <source>
        <dbReference type="ARBA" id="ARBA00006402"/>
    </source>
</evidence>
<name>A0A8J3CWB2_9BACT</name>
<dbReference type="SMART" id="SM00086">
    <property type="entry name" value="PAC"/>
    <property type="match status" value="2"/>
</dbReference>
<keyword evidence="9" id="KW-0472">Membrane</keyword>
<accession>A0A8J3CWB2</accession>
<feature type="domain" description="PAC" evidence="13">
    <location>
        <begin position="255"/>
        <end position="307"/>
    </location>
</feature>
<evidence type="ECO:0000256" key="3">
    <source>
        <dbReference type="ARBA" id="ARBA00012438"/>
    </source>
</evidence>
<gene>
    <name evidence="14" type="ORF">GCM10008106_15990</name>
</gene>
<dbReference type="Pfam" id="PF00989">
    <property type="entry name" value="PAS"/>
    <property type="match status" value="1"/>
</dbReference>
<dbReference type="SMART" id="SM00091">
    <property type="entry name" value="PAS"/>
    <property type="match status" value="2"/>
</dbReference>
<dbReference type="Gene3D" id="3.30.450.40">
    <property type="match status" value="2"/>
</dbReference>
<evidence type="ECO:0000256" key="1">
    <source>
        <dbReference type="ARBA" id="ARBA00000085"/>
    </source>
</evidence>
<dbReference type="PROSITE" id="PS50109">
    <property type="entry name" value="HIS_KIN"/>
    <property type="match status" value="1"/>
</dbReference>
<dbReference type="GO" id="GO:0006355">
    <property type="term" value="P:regulation of DNA-templated transcription"/>
    <property type="evidence" value="ECO:0007669"/>
    <property type="project" value="InterPro"/>
</dbReference>
<dbReference type="SMART" id="SM00065">
    <property type="entry name" value="GAF"/>
    <property type="match status" value="2"/>
</dbReference>
<protein>
    <recommendedName>
        <fullName evidence="3">histidine kinase</fullName>
        <ecNumber evidence="3">2.7.13.3</ecNumber>
    </recommendedName>
</protein>
<dbReference type="SUPFAM" id="SSF55781">
    <property type="entry name" value="GAF domain-like"/>
    <property type="match status" value="2"/>
</dbReference>
<keyword evidence="5" id="KW-0808">Transferase</keyword>
<dbReference type="Gene3D" id="1.10.287.130">
    <property type="match status" value="1"/>
</dbReference>
<dbReference type="PROSITE" id="PS50112">
    <property type="entry name" value="PAS"/>
    <property type="match status" value="2"/>
</dbReference>
<evidence type="ECO:0000259" key="13">
    <source>
        <dbReference type="PROSITE" id="PS50113"/>
    </source>
</evidence>
<keyword evidence="7" id="KW-0902">Two-component regulatory system</keyword>
<dbReference type="GO" id="GO:0000155">
    <property type="term" value="F:phosphorelay sensor kinase activity"/>
    <property type="evidence" value="ECO:0007669"/>
    <property type="project" value="InterPro"/>
</dbReference>
<dbReference type="Gene3D" id="3.30.565.10">
    <property type="entry name" value="Histidine kinase-like ATPase, C-terminal domain"/>
    <property type="match status" value="1"/>
</dbReference>
<keyword evidence="6" id="KW-0418">Kinase</keyword>
<dbReference type="InterPro" id="IPR050736">
    <property type="entry name" value="Sensor_HK_Regulatory"/>
</dbReference>
<dbReference type="CDD" id="cd00082">
    <property type="entry name" value="HisKA"/>
    <property type="match status" value="1"/>
</dbReference>
<dbReference type="Pfam" id="PF13185">
    <property type="entry name" value="GAF_2"/>
    <property type="match status" value="1"/>
</dbReference>
<dbReference type="InterPro" id="IPR035965">
    <property type="entry name" value="PAS-like_dom_sf"/>
</dbReference>
<dbReference type="EMBL" id="BMYF01000008">
    <property type="protein sequence ID" value="GHB35360.1"/>
    <property type="molecule type" value="Genomic_DNA"/>
</dbReference>
<feature type="domain" description="Phytochrome chromophore attachment site" evidence="10">
    <location>
        <begin position="23"/>
        <end position="56"/>
    </location>
</feature>
<evidence type="ECO:0000313" key="15">
    <source>
        <dbReference type="Proteomes" id="UP000642809"/>
    </source>
</evidence>
<evidence type="ECO:0000313" key="14">
    <source>
        <dbReference type="EMBL" id="GHB35360.1"/>
    </source>
</evidence>
<dbReference type="InterPro" id="IPR036890">
    <property type="entry name" value="HATPase_C_sf"/>
</dbReference>
<feature type="domain" description="PAS" evidence="12">
    <location>
        <begin position="502"/>
        <end position="547"/>
    </location>
</feature>
<dbReference type="PANTHER" id="PTHR43711:SF26">
    <property type="entry name" value="SENSOR HISTIDINE KINASE RCSC"/>
    <property type="match status" value="1"/>
</dbReference>
<feature type="domain" description="Histidine kinase" evidence="11">
    <location>
        <begin position="638"/>
        <end position="857"/>
    </location>
</feature>
<evidence type="ECO:0000259" key="10">
    <source>
        <dbReference type="PROSITE" id="PS50046"/>
    </source>
</evidence>
<dbReference type="InterPro" id="IPR000014">
    <property type="entry name" value="PAS"/>
</dbReference>
<dbReference type="AlphaFoldDB" id="A0A8J3CWB2"/>
<dbReference type="InterPro" id="IPR005467">
    <property type="entry name" value="His_kinase_dom"/>
</dbReference>
<dbReference type="InterPro" id="IPR000700">
    <property type="entry name" value="PAS-assoc_C"/>
</dbReference>
<feature type="transmembrane region" description="Helical" evidence="9">
    <location>
        <begin position="121"/>
        <end position="141"/>
    </location>
</feature>
<dbReference type="CDD" id="cd00130">
    <property type="entry name" value="PAS"/>
    <property type="match status" value="2"/>
</dbReference>
<proteinExistence type="inferred from homology"/>
<keyword evidence="9" id="KW-1133">Transmembrane helix</keyword>
<reference evidence="14" key="1">
    <citation type="journal article" date="2014" name="Int. J. Syst. Evol. Microbiol.">
        <title>Complete genome sequence of Corynebacterium casei LMG S-19264T (=DSM 44701T), isolated from a smear-ripened cheese.</title>
        <authorList>
            <consortium name="US DOE Joint Genome Institute (JGI-PGF)"/>
            <person name="Walter F."/>
            <person name="Albersmeier A."/>
            <person name="Kalinowski J."/>
            <person name="Ruckert C."/>
        </authorList>
    </citation>
    <scope>NUCLEOTIDE SEQUENCE</scope>
    <source>
        <strain evidence="14">KCTC 23224</strain>
    </source>
</reference>
<dbReference type="InterPro" id="IPR003661">
    <property type="entry name" value="HisK_dim/P_dom"/>
</dbReference>
<dbReference type="InterPro" id="IPR016132">
    <property type="entry name" value="Phyto_chromo_attachment"/>
</dbReference>
<organism evidence="14 15">
    <name type="scientific">Mongoliitalea lutea</name>
    <dbReference type="NCBI Taxonomy" id="849756"/>
    <lineage>
        <taxon>Bacteria</taxon>
        <taxon>Pseudomonadati</taxon>
        <taxon>Bacteroidota</taxon>
        <taxon>Cytophagia</taxon>
        <taxon>Cytophagales</taxon>
        <taxon>Cyclobacteriaceae</taxon>
        <taxon>Mongoliitalea</taxon>
    </lineage>
</organism>
<dbReference type="SMART" id="SM00388">
    <property type="entry name" value="HisKA"/>
    <property type="match status" value="1"/>
</dbReference>
<feature type="domain" description="PAS" evidence="12">
    <location>
        <begin position="181"/>
        <end position="225"/>
    </location>
</feature>
<comment type="similarity">
    <text evidence="2">In the N-terminal section; belongs to the phytochrome family.</text>
</comment>
<dbReference type="PROSITE" id="PS50113">
    <property type="entry name" value="PAC"/>
    <property type="match status" value="2"/>
</dbReference>
<evidence type="ECO:0000259" key="11">
    <source>
        <dbReference type="PROSITE" id="PS50109"/>
    </source>
</evidence>
<dbReference type="PANTHER" id="PTHR43711">
    <property type="entry name" value="TWO-COMPONENT HISTIDINE KINASE"/>
    <property type="match status" value="1"/>
</dbReference>
<feature type="coiled-coil region" evidence="8">
    <location>
        <begin position="301"/>
        <end position="328"/>
    </location>
</feature>